<evidence type="ECO:0000313" key="4">
    <source>
        <dbReference type="Proteomes" id="UP001500582"/>
    </source>
</evidence>
<evidence type="ECO:0000313" key="3">
    <source>
        <dbReference type="EMBL" id="GAA4314441.1"/>
    </source>
</evidence>
<dbReference type="Proteomes" id="UP001500582">
    <property type="component" value="Unassembled WGS sequence"/>
</dbReference>
<evidence type="ECO:0000256" key="1">
    <source>
        <dbReference type="SAM" id="Phobius"/>
    </source>
</evidence>
<dbReference type="RefSeq" id="WP_345209967.1">
    <property type="nucleotide sequence ID" value="NZ_BAABFT010000002.1"/>
</dbReference>
<keyword evidence="3" id="KW-0808">Transferase</keyword>
<dbReference type="SUPFAM" id="SSF55874">
    <property type="entry name" value="ATPase domain of HSP90 chaperone/DNA topoisomerase II/histidine kinase"/>
    <property type="match status" value="1"/>
</dbReference>
<dbReference type="InterPro" id="IPR050640">
    <property type="entry name" value="Bact_2-comp_sensor_kinase"/>
</dbReference>
<feature type="transmembrane region" description="Helical" evidence="1">
    <location>
        <begin position="42"/>
        <end position="61"/>
    </location>
</feature>
<dbReference type="PANTHER" id="PTHR34220:SF7">
    <property type="entry name" value="SENSOR HISTIDINE KINASE YPDA"/>
    <property type="match status" value="1"/>
</dbReference>
<dbReference type="Pfam" id="PF06580">
    <property type="entry name" value="His_kinase"/>
    <property type="match status" value="1"/>
</dbReference>
<dbReference type="InterPro" id="IPR010559">
    <property type="entry name" value="Sig_transdc_His_kin_internal"/>
</dbReference>
<accession>A0ABP8G053</accession>
<name>A0ABP8G053_9SPHI</name>
<dbReference type="EMBL" id="BAABFT010000002">
    <property type="protein sequence ID" value="GAA4314441.1"/>
    <property type="molecule type" value="Genomic_DNA"/>
</dbReference>
<dbReference type="InterPro" id="IPR036890">
    <property type="entry name" value="HATPase_C_sf"/>
</dbReference>
<feature type="transmembrane region" description="Helical" evidence="1">
    <location>
        <begin position="73"/>
        <end position="93"/>
    </location>
</feature>
<dbReference type="Gene3D" id="3.30.565.10">
    <property type="entry name" value="Histidine kinase-like ATPase, C-terminal domain"/>
    <property type="match status" value="1"/>
</dbReference>
<organism evidence="3 4">
    <name type="scientific">Mucilaginibacter gynuensis</name>
    <dbReference type="NCBI Taxonomy" id="1302236"/>
    <lineage>
        <taxon>Bacteria</taxon>
        <taxon>Pseudomonadati</taxon>
        <taxon>Bacteroidota</taxon>
        <taxon>Sphingobacteriia</taxon>
        <taxon>Sphingobacteriales</taxon>
        <taxon>Sphingobacteriaceae</taxon>
        <taxon>Mucilaginibacter</taxon>
    </lineage>
</organism>
<protein>
    <submittedName>
        <fullName evidence="3">Histidine kinase</fullName>
    </submittedName>
</protein>
<feature type="domain" description="Signal transduction histidine kinase internal region" evidence="2">
    <location>
        <begin position="177"/>
        <end position="254"/>
    </location>
</feature>
<gene>
    <name evidence="3" type="ORF">GCM10023149_10600</name>
</gene>
<keyword evidence="3" id="KW-0418">Kinase</keyword>
<dbReference type="GO" id="GO:0016301">
    <property type="term" value="F:kinase activity"/>
    <property type="evidence" value="ECO:0007669"/>
    <property type="project" value="UniProtKB-KW"/>
</dbReference>
<feature type="transmembrane region" description="Helical" evidence="1">
    <location>
        <begin position="9"/>
        <end position="30"/>
    </location>
</feature>
<keyword evidence="1" id="KW-1133">Transmembrane helix</keyword>
<dbReference type="PANTHER" id="PTHR34220">
    <property type="entry name" value="SENSOR HISTIDINE KINASE YPDA"/>
    <property type="match status" value="1"/>
</dbReference>
<feature type="transmembrane region" description="Helical" evidence="1">
    <location>
        <begin position="136"/>
        <end position="156"/>
    </location>
</feature>
<evidence type="ECO:0000259" key="2">
    <source>
        <dbReference type="Pfam" id="PF06580"/>
    </source>
</evidence>
<keyword evidence="1" id="KW-0812">Transmembrane</keyword>
<sequence>MNKLVFRPWFYNIIPLLVWFLLLVLPFVSGPANIPDAMRHHFITQILISNTLLLVMFYIHTYFVYPLLTNKGWAVYTIGLAALLSAYWLWWFFLRTEPPHPPHEFARGFRDSLQGPGYAPNGKPGFGRRMGGGPGAFIPVFSPMIAILCSFCYRILMENASRQQLLKERETIHLRTELNFLRSQINPHFLFNILNNLTSLARKKSDHLEPAIVNLSQLMRYMLYESDDNKVALTKEVNYLKSYIDLQMLRFGNEVIVKLDFDDKYDGIQIGSMLLISLVENAFKHGTSSADMVSIFITLRILPGNKLCFRVMNNVNNDDRNADNTSGIGLKNMQRRLAILYPDKHELKITNDGILFTAELTIDIT</sequence>
<keyword evidence="4" id="KW-1185">Reference proteome</keyword>
<keyword evidence="1" id="KW-0472">Membrane</keyword>
<proteinExistence type="predicted"/>
<comment type="caution">
    <text evidence="3">The sequence shown here is derived from an EMBL/GenBank/DDBJ whole genome shotgun (WGS) entry which is preliminary data.</text>
</comment>
<reference evidence="4" key="1">
    <citation type="journal article" date="2019" name="Int. J. Syst. Evol. Microbiol.">
        <title>The Global Catalogue of Microorganisms (GCM) 10K type strain sequencing project: providing services to taxonomists for standard genome sequencing and annotation.</title>
        <authorList>
            <consortium name="The Broad Institute Genomics Platform"/>
            <consortium name="The Broad Institute Genome Sequencing Center for Infectious Disease"/>
            <person name="Wu L."/>
            <person name="Ma J."/>
        </authorList>
    </citation>
    <scope>NUCLEOTIDE SEQUENCE [LARGE SCALE GENOMIC DNA]</scope>
    <source>
        <strain evidence="4">JCM 17705</strain>
    </source>
</reference>